<evidence type="ECO:0000313" key="2">
    <source>
        <dbReference type="EMBL" id="GGN08285.1"/>
    </source>
</evidence>
<organism evidence="2 3">
    <name type="scientific">Streptomyces fuscichromogenes</name>
    <dbReference type="NCBI Taxonomy" id="1324013"/>
    <lineage>
        <taxon>Bacteria</taxon>
        <taxon>Bacillati</taxon>
        <taxon>Actinomycetota</taxon>
        <taxon>Actinomycetes</taxon>
        <taxon>Kitasatosporales</taxon>
        <taxon>Streptomycetaceae</taxon>
        <taxon>Streptomyces</taxon>
    </lineage>
</organism>
<comment type="caution">
    <text evidence="2">The sequence shown here is derived from an EMBL/GenBank/DDBJ whole genome shotgun (WGS) entry which is preliminary data.</text>
</comment>
<reference evidence="2" key="2">
    <citation type="submission" date="2020-09" db="EMBL/GenBank/DDBJ databases">
        <authorList>
            <person name="Sun Q."/>
            <person name="Zhou Y."/>
        </authorList>
    </citation>
    <scope>NUCLEOTIDE SEQUENCE</scope>
    <source>
        <strain evidence="2">CGMCC 4.7110</strain>
    </source>
</reference>
<proteinExistence type="predicted"/>
<accession>A0A918CR67</accession>
<keyword evidence="3" id="KW-1185">Reference proteome</keyword>
<protein>
    <recommendedName>
        <fullName evidence="1">STAS domain-containing protein</fullName>
    </recommendedName>
</protein>
<dbReference type="CDD" id="cd07043">
    <property type="entry name" value="STAS_anti-anti-sigma_factors"/>
    <property type="match status" value="1"/>
</dbReference>
<dbReference type="AlphaFoldDB" id="A0A918CR67"/>
<dbReference type="Pfam" id="PF01740">
    <property type="entry name" value="STAS"/>
    <property type="match status" value="1"/>
</dbReference>
<name>A0A918CR67_9ACTN</name>
<evidence type="ECO:0000313" key="3">
    <source>
        <dbReference type="Proteomes" id="UP000653411"/>
    </source>
</evidence>
<dbReference type="InterPro" id="IPR036513">
    <property type="entry name" value="STAS_dom_sf"/>
</dbReference>
<dbReference type="RefSeq" id="WP_189263442.1">
    <property type="nucleotide sequence ID" value="NZ_BMML01000006.1"/>
</dbReference>
<dbReference type="Gene3D" id="3.30.750.24">
    <property type="entry name" value="STAS domain"/>
    <property type="match status" value="1"/>
</dbReference>
<evidence type="ECO:0000259" key="1">
    <source>
        <dbReference type="PROSITE" id="PS50801"/>
    </source>
</evidence>
<gene>
    <name evidence="2" type="ORF">GCM10011578_033110</name>
</gene>
<reference evidence="2" key="1">
    <citation type="journal article" date="2014" name="Int. J. Syst. Evol. Microbiol.">
        <title>Complete genome sequence of Corynebacterium casei LMG S-19264T (=DSM 44701T), isolated from a smear-ripened cheese.</title>
        <authorList>
            <consortium name="US DOE Joint Genome Institute (JGI-PGF)"/>
            <person name="Walter F."/>
            <person name="Albersmeier A."/>
            <person name="Kalinowski J."/>
            <person name="Ruckert C."/>
        </authorList>
    </citation>
    <scope>NUCLEOTIDE SEQUENCE</scope>
    <source>
        <strain evidence="2">CGMCC 4.7110</strain>
    </source>
</reference>
<feature type="domain" description="STAS" evidence="1">
    <location>
        <begin position="42"/>
        <end position="141"/>
    </location>
</feature>
<sequence length="152" mass="16213">MRAAPRVEAPAGQAAVSPLCPALRDPSAAQGEAHALFEECRIVRAYGELDAQTVAPLVSALAKVRAARPGRLLIIVDLSAVTFADCSILRPLCEAWADCHARGGWIRIVHDNHTIGLVFRCTGMLRRFPAYANAQEAWEGRRAGATAVSSGP</sequence>
<dbReference type="PROSITE" id="PS50801">
    <property type="entry name" value="STAS"/>
    <property type="match status" value="1"/>
</dbReference>
<dbReference type="SUPFAM" id="SSF52091">
    <property type="entry name" value="SpoIIaa-like"/>
    <property type="match status" value="1"/>
</dbReference>
<dbReference type="EMBL" id="BMML01000006">
    <property type="protein sequence ID" value="GGN08285.1"/>
    <property type="molecule type" value="Genomic_DNA"/>
</dbReference>
<dbReference type="InterPro" id="IPR002645">
    <property type="entry name" value="STAS_dom"/>
</dbReference>
<dbReference type="Proteomes" id="UP000653411">
    <property type="component" value="Unassembled WGS sequence"/>
</dbReference>